<feature type="non-terminal residue" evidence="2">
    <location>
        <position position="1"/>
    </location>
</feature>
<comment type="caution">
    <text evidence="2">The sequence shown here is derived from an EMBL/GenBank/DDBJ whole genome shotgun (WGS) entry which is preliminary data.</text>
</comment>
<keyword evidence="1" id="KW-1133">Transmembrane helix</keyword>
<dbReference type="Proteomes" id="UP000663874">
    <property type="component" value="Unassembled WGS sequence"/>
</dbReference>
<sequence length="67" mass="7209">APNGNEVNATVYDSNGQPLNGSKLEEGVKYLVDLLNLKQIAVMLVEDLTTSWIYILVAFGLSAIVSV</sequence>
<evidence type="ECO:0000313" key="2">
    <source>
        <dbReference type="EMBL" id="CAF4393658.1"/>
    </source>
</evidence>
<reference evidence="2" key="1">
    <citation type="submission" date="2021-02" db="EMBL/GenBank/DDBJ databases">
        <authorList>
            <person name="Nowell W R."/>
        </authorList>
    </citation>
    <scope>NUCLEOTIDE SEQUENCE</scope>
</reference>
<dbReference type="EMBL" id="CAJOBE010063447">
    <property type="protein sequence ID" value="CAF4393658.1"/>
    <property type="molecule type" value="Genomic_DNA"/>
</dbReference>
<keyword evidence="1" id="KW-0812">Transmembrane</keyword>
<proteinExistence type="predicted"/>
<evidence type="ECO:0000313" key="3">
    <source>
        <dbReference type="Proteomes" id="UP000663874"/>
    </source>
</evidence>
<protein>
    <submittedName>
        <fullName evidence="2">Uncharacterized protein</fullName>
    </submittedName>
</protein>
<name>A0A820NSP1_9BILA</name>
<organism evidence="2 3">
    <name type="scientific">Rotaria sordida</name>
    <dbReference type="NCBI Taxonomy" id="392033"/>
    <lineage>
        <taxon>Eukaryota</taxon>
        <taxon>Metazoa</taxon>
        <taxon>Spiralia</taxon>
        <taxon>Gnathifera</taxon>
        <taxon>Rotifera</taxon>
        <taxon>Eurotatoria</taxon>
        <taxon>Bdelloidea</taxon>
        <taxon>Philodinida</taxon>
        <taxon>Philodinidae</taxon>
        <taxon>Rotaria</taxon>
    </lineage>
</organism>
<keyword evidence="1" id="KW-0472">Membrane</keyword>
<feature type="transmembrane region" description="Helical" evidence="1">
    <location>
        <begin position="40"/>
        <end position="65"/>
    </location>
</feature>
<evidence type="ECO:0000256" key="1">
    <source>
        <dbReference type="SAM" id="Phobius"/>
    </source>
</evidence>
<accession>A0A820NSP1</accession>
<dbReference type="AlphaFoldDB" id="A0A820NSP1"/>
<gene>
    <name evidence="2" type="ORF">FNK824_LOCUS43710</name>
</gene>